<name>A0A834K9W2_VESVU</name>
<comment type="caution">
    <text evidence="1">The sequence shown here is derived from an EMBL/GenBank/DDBJ whole genome shotgun (WGS) entry which is preliminary data.</text>
</comment>
<dbReference type="AlphaFoldDB" id="A0A834K9W2"/>
<gene>
    <name evidence="1" type="ORF">HZH66_005054</name>
</gene>
<dbReference type="Proteomes" id="UP000614350">
    <property type="component" value="Unassembled WGS sequence"/>
</dbReference>
<accession>A0A834K9W2</accession>
<protein>
    <submittedName>
        <fullName evidence="1">Uncharacterized protein</fullName>
    </submittedName>
</protein>
<sequence length="122" mass="13635">MGRTWLEAEGSRKKRCPFYAPVSPIININVKCLYCVSQSRPAPVHAVIDTNKPKGESRVVVLSANYTYGTRAKRTDRYLMTSLLTTSFSSYEYHPVDLSASTMNLKFVVPTKISANVLNVES</sequence>
<evidence type="ECO:0000313" key="2">
    <source>
        <dbReference type="Proteomes" id="UP000614350"/>
    </source>
</evidence>
<keyword evidence="2" id="KW-1185">Reference proteome</keyword>
<organism evidence="1 2">
    <name type="scientific">Vespula vulgaris</name>
    <name type="common">Yellow jacket</name>
    <name type="synonym">Wasp</name>
    <dbReference type="NCBI Taxonomy" id="7454"/>
    <lineage>
        <taxon>Eukaryota</taxon>
        <taxon>Metazoa</taxon>
        <taxon>Ecdysozoa</taxon>
        <taxon>Arthropoda</taxon>
        <taxon>Hexapoda</taxon>
        <taxon>Insecta</taxon>
        <taxon>Pterygota</taxon>
        <taxon>Neoptera</taxon>
        <taxon>Endopterygota</taxon>
        <taxon>Hymenoptera</taxon>
        <taxon>Apocrita</taxon>
        <taxon>Aculeata</taxon>
        <taxon>Vespoidea</taxon>
        <taxon>Vespidae</taxon>
        <taxon>Vespinae</taxon>
        <taxon>Vespula</taxon>
    </lineage>
</organism>
<reference evidence="1" key="1">
    <citation type="journal article" date="2020" name="G3 (Bethesda)">
        <title>High-Quality Assemblies for Three Invasive Social Wasps from the &lt;i&gt;Vespula&lt;/i&gt; Genus.</title>
        <authorList>
            <person name="Harrop T.W.R."/>
            <person name="Guhlin J."/>
            <person name="McLaughlin G.M."/>
            <person name="Permina E."/>
            <person name="Stockwell P."/>
            <person name="Gilligan J."/>
            <person name="Le Lec M.F."/>
            <person name="Gruber M.A.M."/>
            <person name="Quinn O."/>
            <person name="Lovegrove M."/>
            <person name="Duncan E.J."/>
            <person name="Remnant E.J."/>
            <person name="Van Eeckhoven J."/>
            <person name="Graham B."/>
            <person name="Knapp R.A."/>
            <person name="Langford K.W."/>
            <person name="Kronenberg Z."/>
            <person name="Press M.O."/>
            <person name="Eacker S.M."/>
            <person name="Wilson-Rankin E.E."/>
            <person name="Purcell J."/>
            <person name="Lester P.J."/>
            <person name="Dearden P.K."/>
        </authorList>
    </citation>
    <scope>NUCLEOTIDE SEQUENCE</scope>
    <source>
        <strain evidence="1">Marl-1</strain>
    </source>
</reference>
<proteinExistence type="predicted"/>
<evidence type="ECO:0000313" key="1">
    <source>
        <dbReference type="EMBL" id="KAF7402787.1"/>
    </source>
</evidence>
<dbReference type="EMBL" id="JACSEA010000004">
    <property type="protein sequence ID" value="KAF7402787.1"/>
    <property type="molecule type" value="Genomic_DNA"/>
</dbReference>